<evidence type="ECO:0000313" key="2">
    <source>
        <dbReference type="Proteomes" id="UP000239757"/>
    </source>
</evidence>
<sequence length="94" mass="10730">MSSGTECEKTVFKDDILVLRASWIDVRCASRCPWLIWIGHQNETLSKIWNVYGSGARSPRRANVIGEAMVEGRIHRVRRGNQIVYGLPTDEQML</sequence>
<organism evidence="1 2">
    <name type="scientific">Gossypium barbadense</name>
    <name type="common">Sea Island cotton</name>
    <name type="synonym">Hibiscus barbadensis</name>
    <dbReference type="NCBI Taxonomy" id="3634"/>
    <lineage>
        <taxon>Eukaryota</taxon>
        <taxon>Viridiplantae</taxon>
        <taxon>Streptophyta</taxon>
        <taxon>Embryophyta</taxon>
        <taxon>Tracheophyta</taxon>
        <taxon>Spermatophyta</taxon>
        <taxon>Magnoliopsida</taxon>
        <taxon>eudicotyledons</taxon>
        <taxon>Gunneridae</taxon>
        <taxon>Pentapetalae</taxon>
        <taxon>rosids</taxon>
        <taxon>malvids</taxon>
        <taxon>Malvales</taxon>
        <taxon>Malvaceae</taxon>
        <taxon>Malvoideae</taxon>
        <taxon>Gossypium</taxon>
    </lineage>
</organism>
<dbReference type="AlphaFoldDB" id="A0A2P5VT14"/>
<evidence type="ECO:0000313" key="1">
    <source>
        <dbReference type="EMBL" id="PPR81987.1"/>
    </source>
</evidence>
<proteinExistence type="predicted"/>
<accession>A0A2P5VT14</accession>
<dbReference type="Proteomes" id="UP000239757">
    <property type="component" value="Unassembled WGS sequence"/>
</dbReference>
<gene>
    <name evidence="1" type="ORF">GOBAR_AA38729</name>
</gene>
<dbReference type="EMBL" id="KZ671051">
    <property type="protein sequence ID" value="PPR81987.1"/>
    <property type="molecule type" value="Genomic_DNA"/>
</dbReference>
<name>A0A2P5VT14_GOSBA</name>
<protein>
    <submittedName>
        <fullName evidence="1">Uncharacterized protein</fullName>
    </submittedName>
</protein>
<reference evidence="1 2" key="1">
    <citation type="submission" date="2015-01" db="EMBL/GenBank/DDBJ databases">
        <title>Genome of allotetraploid Gossypium barbadense reveals genomic plasticity and fiber elongation in cotton evolution.</title>
        <authorList>
            <person name="Chen X."/>
            <person name="Liu X."/>
            <person name="Zhao B."/>
            <person name="Zheng H."/>
            <person name="Hu Y."/>
            <person name="Lu G."/>
            <person name="Yang C."/>
            <person name="Chen J."/>
            <person name="Shan C."/>
            <person name="Zhang L."/>
            <person name="Zhou Y."/>
            <person name="Wang L."/>
            <person name="Guo W."/>
            <person name="Bai Y."/>
            <person name="Ruan J."/>
            <person name="Shangguan X."/>
            <person name="Mao Y."/>
            <person name="Jiang J."/>
            <person name="Zhu Y."/>
            <person name="Lei J."/>
            <person name="Kang H."/>
            <person name="Chen S."/>
            <person name="He X."/>
            <person name="Wang R."/>
            <person name="Wang Y."/>
            <person name="Chen J."/>
            <person name="Wang L."/>
            <person name="Yu S."/>
            <person name="Wang B."/>
            <person name="Wei J."/>
            <person name="Song S."/>
            <person name="Lu X."/>
            <person name="Gao Z."/>
            <person name="Gu W."/>
            <person name="Deng X."/>
            <person name="Ma D."/>
            <person name="Wang S."/>
            <person name="Liang W."/>
            <person name="Fang L."/>
            <person name="Cai C."/>
            <person name="Zhu X."/>
            <person name="Zhou B."/>
            <person name="Zhang Y."/>
            <person name="Chen Z."/>
            <person name="Xu S."/>
            <person name="Zhu R."/>
            <person name="Wang S."/>
            <person name="Zhang T."/>
            <person name="Zhao G."/>
        </authorList>
    </citation>
    <scope>NUCLEOTIDE SEQUENCE [LARGE SCALE GENOMIC DNA]</scope>
    <source>
        <strain evidence="2">cv. Xinhai21</strain>
        <tissue evidence="1">Leaf</tissue>
    </source>
</reference>